<dbReference type="Gene3D" id="1.10.10.10">
    <property type="entry name" value="Winged helix-like DNA-binding domain superfamily/Winged helix DNA-binding domain"/>
    <property type="match status" value="1"/>
</dbReference>
<dbReference type="Proteomes" id="UP000460272">
    <property type="component" value="Unassembled WGS sequence"/>
</dbReference>
<dbReference type="PANTHER" id="PTHR18964:SF149">
    <property type="entry name" value="BIFUNCTIONAL UDP-N-ACETYLGLUCOSAMINE 2-EPIMERASE_N-ACETYLMANNOSAMINE KINASE"/>
    <property type="match status" value="1"/>
</dbReference>
<sequence length="403" mass="41156">MELKPATLAGPTLAGTALTLIHAGRAATRSELTSQLGVTRATTGAITAELRDLGLIVVDSGPGGGHQGRPSHRVVPDPEGPVALAAQVHPDGYAVALVGLGGVIAARRAWHAPVPADPGLVFGEVAEAAADLLRTSRRRCVGAAACLPTAVTRPQGTAIRALYVGWPDGSPVRELFAAELTRRGVAAPAGFSAVNDVNAIALAEHRHGAGRDAGHLLVLVAEHRGVGGGLVLDGSLYTGSTGLAMEAGHVSVDPYGRPCVCGNRGCLNVETDAARFLESAGRELPAQGPILDEAIALLRDGYQTDARVRQAADAIVERLGLGLAGLINVINPDRVLLGGMHGALLAVAPGPLREAVARHSPWGHGAAIPVEACSLDDAGLIGAAETAWQPVLDNPVLIRSLPD</sequence>
<organism evidence="2 3">
    <name type="scientific">Trebonia kvetii</name>
    <dbReference type="NCBI Taxonomy" id="2480626"/>
    <lineage>
        <taxon>Bacteria</taxon>
        <taxon>Bacillati</taxon>
        <taxon>Actinomycetota</taxon>
        <taxon>Actinomycetes</taxon>
        <taxon>Streptosporangiales</taxon>
        <taxon>Treboniaceae</taxon>
        <taxon>Trebonia</taxon>
    </lineage>
</organism>
<dbReference type="InterPro" id="IPR036390">
    <property type="entry name" value="WH_DNA-bd_sf"/>
</dbReference>
<dbReference type="AlphaFoldDB" id="A0A6P2BQD2"/>
<dbReference type="SUPFAM" id="SSF46785">
    <property type="entry name" value="Winged helix' DNA-binding domain"/>
    <property type="match status" value="1"/>
</dbReference>
<dbReference type="Gene3D" id="3.30.420.40">
    <property type="match status" value="2"/>
</dbReference>
<evidence type="ECO:0000313" key="2">
    <source>
        <dbReference type="EMBL" id="TVZ00375.1"/>
    </source>
</evidence>
<proteinExistence type="inferred from homology"/>
<dbReference type="RefSeq" id="WP_145861135.1">
    <property type="nucleotide sequence ID" value="NZ_RPFW01000009.1"/>
</dbReference>
<keyword evidence="3" id="KW-1185">Reference proteome</keyword>
<evidence type="ECO:0000313" key="3">
    <source>
        <dbReference type="Proteomes" id="UP000460272"/>
    </source>
</evidence>
<dbReference type="SUPFAM" id="SSF53067">
    <property type="entry name" value="Actin-like ATPase domain"/>
    <property type="match status" value="1"/>
</dbReference>
<dbReference type="Pfam" id="PF00480">
    <property type="entry name" value="ROK"/>
    <property type="match status" value="1"/>
</dbReference>
<comment type="similarity">
    <text evidence="1">Belongs to the ROK (NagC/XylR) family.</text>
</comment>
<dbReference type="InterPro" id="IPR036388">
    <property type="entry name" value="WH-like_DNA-bd_sf"/>
</dbReference>
<name>A0A6P2BQD2_9ACTN</name>
<dbReference type="PANTHER" id="PTHR18964">
    <property type="entry name" value="ROK (REPRESSOR, ORF, KINASE) FAMILY"/>
    <property type="match status" value="1"/>
</dbReference>
<dbReference type="InterPro" id="IPR000600">
    <property type="entry name" value="ROK"/>
</dbReference>
<protein>
    <submittedName>
        <fullName evidence="2">ROK family protein</fullName>
    </submittedName>
</protein>
<reference evidence="2 3" key="1">
    <citation type="submission" date="2018-11" db="EMBL/GenBank/DDBJ databases">
        <title>Trebonia kvetii gen.nov., sp.nov., a novel acidophilic actinobacterium, and proposal of the new actinobacterial family Treboniaceae fam. nov.</title>
        <authorList>
            <person name="Rapoport D."/>
            <person name="Sagova-Mareckova M."/>
            <person name="Sedlacek I."/>
            <person name="Provaznik J."/>
            <person name="Kralova S."/>
            <person name="Pavlinic D."/>
            <person name="Benes V."/>
            <person name="Kopecky J."/>
        </authorList>
    </citation>
    <scope>NUCLEOTIDE SEQUENCE [LARGE SCALE GENOMIC DNA]</scope>
    <source>
        <strain evidence="2 3">15Tr583</strain>
    </source>
</reference>
<dbReference type="OrthoDB" id="5174513at2"/>
<evidence type="ECO:0000256" key="1">
    <source>
        <dbReference type="ARBA" id="ARBA00006479"/>
    </source>
</evidence>
<gene>
    <name evidence="2" type="ORF">EAS64_37715</name>
</gene>
<comment type="caution">
    <text evidence="2">The sequence shown here is derived from an EMBL/GenBank/DDBJ whole genome shotgun (WGS) entry which is preliminary data.</text>
</comment>
<accession>A0A6P2BQD2</accession>
<dbReference type="InterPro" id="IPR043129">
    <property type="entry name" value="ATPase_NBD"/>
</dbReference>
<dbReference type="EMBL" id="RPFW01000009">
    <property type="protein sequence ID" value="TVZ00375.1"/>
    <property type="molecule type" value="Genomic_DNA"/>
</dbReference>